<comment type="caution">
    <text evidence="2">The sequence shown here is derived from an EMBL/GenBank/DDBJ whole genome shotgun (WGS) entry which is preliminary data.</text>
</comment>
<feature type="signal peptide" evidence="1">
    <location>
        <begin position="1"/>
        <end position="32"/>
    </location>
</feature>
<dbReference type="AlphaFoldDB" id="A0A426YLG8"/>
<evidence type="ECO:0000313" key="3">
    <source>
        <dbReference type="Proteomes" id="UP000287651"/>
    </source>
</evidence>
<keyword evidence="1" id="KW-0732">Signal</keyword>
<accession>A0A426YLG8</accession>
<dbReference type="Proteomes" id="UP000287651">
    <property type="component" value="Unassembled WGS sequence"/>
</dbReference>
<feature type="chain" id="PRO_5019173152" description="Secreted protein" evidence="1">
    <location>
        <begin position="33"/>
        <end position="115"/>
    </location>
</feature>
<organism evidence="2 3">
    <name type="scientific">Ensete ventricosum</name>
    <name type="common">Abyssinian banana</name>
    <name type="synonym">Musa ensete</name>
    <dbReference type="NCBI Taxonomy" id="4639"/>
    <lineage>
        <taxon>Eukaryota</taxon>
        <taxon>Viridiplantae</taxon>
        <taxon>Streptophyta</taxon>
        <taxon>Embryophyta</taxon>
        <taxon>Tracheophyta</taxon>
        <taxon>Spermatophyta</taxon>
        <taxon>Magnoliopsida</taxon>
        <taxon>Liliopsida</taxon>
        <taxon>Zingiberales</taxon>
        <taxon>Musaceae</taxon>
        <taxon>Ensete</taxon>
    </lineage>
</organism>
<proteinExistence type="predicted"/>
<evidence type="ECO:0000256" key="1">
    <source>
        <dbReference type="SAM" id="SignalP"/>
    </source>
</evidence>
<evidence type="ECO:0008006" key="4">
    <source>
        <dbReference type="Google" id="ProtNLM"/>
    </source>
</evidence>
<name>A0A426YLG8_ENSVE</name>
<reference evidence="2 3" key="1">
    <citation type="journal article" date="2014" name="Agronomy (Basel)">
        <title>A Draft Genome Sequence for Ensete ventricosum, the Drought-Tolerant Tree Against Hunger.</title>
        <authorList>
            <person name="Harrison J."/>
            <person name="Moore K.A."/>
            <person name="Paszkiewicz K."/>
            <person name="Jones T."/>
            <person name="Grant M."/>
            <person name="Ambacheew D."/>
            <person name="Muzemil S."/>
            <person name="Studholme D.J."/>
        </authorList>
    </citation>
    <scope>NUCLEOTIDE SEQUENCE [LARGE SCALE GENOMIC DNA]</scope>
</reference>
<protein>
    <recommendedName>
        <fullName evidence="4">Secreted protein</fullName>
    </recommendedName>
</protein>
<evidence type="ECO:0000313" key="2">
    <source>
        <dbReference type="EMBL" id="RRT52561.1"/>
    </source>
</evidence>
<dbReference type="EMBL" id="AMZH03011607">
    <property type="protein sequence ID" value="RRT52561.1"/>
    <property type="molecule type" value="Genomic_DNA"/>
</dbReference>
<sequence>MKLWHYLFTTTMPQRHCLFVALPLRCCRCVASLPLCRCSDTTYSLIRHYDAAKPLPLHHFTATLQWHYLFAISSLQCCSGVGSLPLRHCDAATAPPFTAVMLLLPFNAVVVAAAS</sequence>
<gene>
    <name evidence="2" type="ORF">B296_00030431</name>
</gene>